<dbReference type="Pfam" id="PF03456">
    <property type="entry name" value="uDENN"/>
    <property type="match status" value="1"/>
</dbReference>
<dbReference type="PROSITE" id="PS50211">
    <property type="entry name" value="DENN"/>
    <property type="match status" value="1"/>
</dbReference>
<evidence type="ECO:0000313" key="3">
    <source>
        <dbReference type="EMBL" id="ETV78234.1"/>
    </source>
</evidence>
<dbReference type="RefSeq" id="XP_009832571.1">
    <property type="nucleotide sequence ID" value="XM_009834269.1"/>
</dbReference>
<protein>
    <recommendedName>
        <fullName evidence="2">UDENN domain-containing protein</fullName>
    </recommendedName>
</protein>
<dbReference type="Gene3D" id="3.40.50.11500">
    <property type="match status" value="1"/>
</dbReference>
<dbReference type="EMBL" id="KI913131">
    <property type="protein sequence ID" value="ETV78234.1"/>
    <property type="molecule type" value="Genomic_DNA"/>
</dbReference>
<gene>
    <name evidence="3" type="ORF">H257_08412</name>
</gene>
<accession>W4GGQ7</accession>
<dbReference type="InterPro" id="IPR001194">
    <property type="entry name" value="cDENN_dom"/>
</dbReference>
<reference evidence="3" key="1">
    <citation type="submission" date="2013-12" db="EMBL/GenBank/DDBJ databases">
        <title>The Genome Sequence of Aphanomyces astaci APO3.</title>
        <authorList>
            <consortium name="The Broad Institute Genomics Platform"/>
            <person name="Russ C."/>
            <person name="Tyler B."/>
            <person name="van West P."/>
            <person name="Dieguez-Uribeondo J."/>
            <person name="Young S.K."/>
            <person name="Zeng Q."/>
            <person name="Gargeya S."/>
            <person name="Fitzgerald M."/>
            <person name="Abouelleil A."/>
            <person name="Alvarado L."/>
            <person name="Chapman S.B."/>
            <person name="Gainer-Dewar J."/>
            <person name="Goldberg J."/>
            <person name="Griggs A."/>
            <person name="Gujja S."/>
            <person name="Hansen M."/>
            <person name="Howarth C."/>
            <person name="Imamovic A."/>
            <person name="Ireland A."/>
            <person name="Larimer J."/>
            <person name="McCowan C."/>
            <person name="Murphy C."/>
            <person name="Pearson M."/>
            <person name="Poon T.W."/>
            <person name="Priest M."/>
            <person name="Roberts A."/>
            <person name="Saif S."/>
            <person name="Shea T."/>
            <person name="Sykes S."/>
            <person name="Wortman J."/>
            <person name="Nusbaum C."/>
            <person name="Birren B."/>
        </authorList>
    </citation>
    <scope>NUCLEOTIDE SEQUENCE [LARGE SCALE GENOMIC DNA]</scope>
    <source>
        <strain evidence="3">APO3</strain>
    </source>
</reference>
<organism evidence="3">
    <name type="scientific">Aphanomyces astaci</name>
    <name type="common">Crayfish plague agent</name>
    <dbReference type="NCBI Taxonomy" id="112090"/>
    <lineage>
        <taxon>Eukaryota</taxon>
        <taxon>Sar</taxon>
        <taxon>Stramenopiles</taxon>
        <taxon>Oomycota</taxon>
        <taxon>Saprolegniomycetes</taxon>
        <taxon>Saprolegniales</taxon>
        <taxon>Verrucalvaceae</taxon>
        <taxon>Aphanomyces</taxon>
    </lineage>
</organism>
<dbReference type="OrthoDB" id="73948at2759"/>
<dbReference type="Pfam" id="PF02141">
    <property type="entry name" value="DENN"/>
    <property type="match status" value="1"/>
</dbReference>
<dbReference type="PANTHER" id="PTHR12296">
    <property type="entry name" value="DENN DOMAIN-CONTAINING PROTEIN 4"/>
    <property type="match status" value="1"/>
</dbReference>
<dbReference type="SMART" id="SM00799">
    <property type="entry name" value="DENN"/>
    <property type="match status" value="1"/>
</dbReference>
<dbReference type="PANTHER" id="PTHR12296:SF21">
    <property type="entry name" value="DENN DOMAIN-CONTAINING PROTEIN 3"/>
    <property type="match status" value="1"/>
</dbReference>
<dbReference type="InterPro" id="IPR005113">
    <property type="entry name" value="uDENN_dom"/>
</dbReference>
<evidence type="ECO:0000259" key="2">
    <source>
        <dbReference type="PROSITE" id="PS50211"/>
    </source>
</evidence>
<dbReference type="InterPro" id="IPR037516">
    <property type="entry name" value="Tripartite_DENN"/>
</dbReference>
<sequence>MQQVCIVLSHDHSDTSDKHRRDYKVWMPLESSVSHVVTEAVAHWNDCAACTWKDGTWTIYDKDHNEVPRDFTLDYLHSQTLPYPDIPSNSTPQLHLTLCVPPKASPLLPTIAAHPLTPADQVLQIFLVHALQNPWGQGWRINWQQFKTLTKYTMLPSSTSSLGWDTQKMLAFKAYASCPLGLTYPEFLLALARLVNVEATSSLDLPSLHTIILDSTATTTASLRSLFAHLQSYDYYAESNYSVSTLTPFSKSLHHLLASFRTPGAPSNVLTFSEFRAFVLAVRLKLTVHVTIQQLTAVFVHQFRIDVLRASDFSTPSPFHNVDVPISRLVTGLIHVGLCSVPRLIGLLPAAESSLNAQLAQRVVDPQYPVTCIKIVMQEITHALLPHDIDTICARLPARSAHSFREAAASLHRVFLSMFQCDGAIDYVAHCRALVSPKPRNQSQAPHVHPLTDQSLFNKPTIPAGSTNSHPCCGPPRQHPLDKADDLFDAIVVEAVEMTHLVDIEFVAAQWLTAVDLYERFIATQLTSGQDHCPVLLRYATTLTVFAQQLWPTRDVPDILELAIEAVRVAGLTFHAYWASLCLHLDPNDVTILTCVWQWARCLQLHGDFVSLQTSQMPDIHLHVLPSNPRSSDKTIEFWSVAPVATAAMLYHEAWRRYLVAVTICPSDVNVFTCVVAQLQLAMHLPSGGEAAYELFHDALDRLAFLEQSSPDSKALEDHIQALVFVRHSFLSPTVTTSPRVAPFYSYVVASLFQSFSTSTTGLSCADLNRLNAACSFPALPPTTLQWLHDTFESTGEELTQAGLVQYFVHFATTDPMEFHRAFRALTVDFEAAAQVPASCLAAIRSYLPRHPATPQDSSSLPRRRSSRSRDTFPAFALDHTPHSMADCFVVLSGVVAPISQLQLDRTDSATDVKVVVQITDKLYHPHVKSFRVPDEIATFLYPAPLSVQTAAPPPRWLDTVLTDVKGNQIYASCLQFSHPTTSTALQGLLVAEGASTIALPPWLDDHATFYLPKCLCFLSRRPTFKTLHLALLQVFRSQHIQSKVISAFLNVPLPTSSQDAKTICVFHDHTFMLHSPQSFPPNEVDFALLFERLSLNNILEVLMYIACEKKVAVAAKCVAMLTPILETLRALLHPYFVTQVVYIPIVPEHLGDFLCSPVPFLVGLSVDQLHRAQLDSWDDVIFVNLDTNTVHVPPKCPLPRLPERSKKKFLKALGAFCERATIAVRDDKHHVDEDNAADFVLYGQVDMDDFHHGNIEPMAYDVAWRTEQCLVADHINDMWSGLQELVTTFFRSLLRDCKKYCRGVGPNAITHQVQFDSKGYLRDFSTTRDFCMHMFDTQVFQEFITREVQQVHPHHHRRSVHPQDAEVVAKMAKTPSPPLTSHPRVEFVVVTITD</sequence>
<feature type="region of interest" description="Disordered" evidence="1">
    <location>
        <begin position="439"/>
        <end position="460"/>
    </location>
</feature>
<dbReference type="STRING" id="112090.W4GGQ7"/>
<evidence type="ECO:0000256" key="1">
    <source>
        <dbReference type="SAM" id="MobiDB-lite"/>
    </source>
</evidence>
<dbReference type="GO" id="GO:0031410">
    <property type="term" value="C:cytoplasmic vesicle"/>
    <property type="evidence" value="ECO:0007669"/>
    <property type="project" value="TreeGrafter"/>
</dbReference>
<name>W4GGQ7_APHAT</name>
<dbReference type="GeneID" id="20810408"/>
<dbReference type="InterPro" id="IPR043153">
    <property type="entry name" value="DENN_C"/>
</dbReference>
<proteinExistence type="predicted"/>
<dbReference type="Gene3D" id="3.30.450.200">
    <property type="match status" value="1"/>
</dbReference>
<feature type="domain" description="UDENN" evidence="2">
    <location>
        <begin position="897"/>
        <end position="1357"/>
    </location>
</feature>
<dbReference type="VEuPathDB" id="FungiDB:H257_08412"/>
<dbReference type="GO" id="GO:0032483">
    <property type="term" value="P:regulation of Rab protein signal transduction"/>
    <property type="evidence" value="ECO:0007669"/>
    <property type="project" value="TreeGrafter"/>
</dbReference>
<dbReference type="InterPro" id="IPR051696">
    <property type="entry name" value="DENN_Domain_GEFs"/>
</dbReference>